<evidence type="ECO:0000313" key="8">
    <source>
        <dbReference type="EMBL" id="OBR86805.1"/>
    </source>
</evidence>
<comment type="subcellular location">
    <subcellularLocation>
        <location evidence="1">Membrane</location>
        <topology evidence="1">Multi-pass membrane protein</topology>
    </subcellularLocation>
</comment>
<name>A0A1A6A9S8_9TREE</name>
<dbReference type="PANTHER" id="PTHR43791:SF49">
    <property type="entry name" value="TRANSPORTER, PUTATIVE (AFU_ORTHOLOGUE AFUA_4G04250)-RELATED"/>
    <property type="match status" value="1"/>
</dbReference>
<dbReference type="FunFam" id="1.20.1250.20:FF:000018">
    <property type="entry name" value="MFS transporter permease"/>
    <property type="match status" value="1"/>
</dbReference>
<keyword evidence="4 6" id="KW-1133">Transmembrane helix</keyword>
<feature type="transmembrane region" description="Helical" evidence="6">
    <location>
        <begin position="76"/>
        <end position="98"/>
    </location>
</feature>
<dbReference type="InterPro" id="IPR011701">
    <property type="entry name" value="MFS"/>
</dbReference>
<dbReference type="GeneID" id="28966519"/>
<evidence type="ECO:0000313" key="9">
    <source>
        <dbReference type="EMBL" id="WWC60239.1"/>
    </source>
</evidence>
<dbReference type="Proteomes" id="UP000078595">
    <property type="component" value="Chromosome 3"/>
</dbReference>
<dbReference type="PANTHER" id="PTHR43791">
    <property type="entry name" value="PERMEASE-RELATED"/>
    <property type="match status" value="1"/>
</dbReference>
<dbReference type="GO" id="GO:0016020">
    <property type="term" value="C:membrane"/>
    <property type="evidence" value="ECO:0007669"/>
    <property type="project" value="UniProtKB-SubCell"/>
</dbReference>
<protein>
    <recommendedName>
        <fullName evidence="7">Major facilitator superfamily (MFS) profile domain-containing protein</fullName>
    </recommendedName>
</protein>
<keyword evidence="5 6" id="KW-0472">Membrane</keyword>
<feature type="transmembrane region" description="Helical" evidence="6">
    <location>
        <begin position="424"/>
        <end position="445"/>
    </location>
</feature>
<feature type="domain" description="Major facilitator superfamily (MFS) profile" evidence="7">
    <location>
        <begin position="31"/>
        <end position="446"/>
    </location>
</feature>
<feature type="transmembrane region" description="Helical" evidence="6">
    <location>
        <begin position="391"/>
        <end position="412"/>
    </location>
</feature>
<dbReference type="KEGG" id="kdj:28966519"/>
<evidence type="ECO:0000313" key="10">
    <source>
        <dbReference type="Proteomes" id="UP000078595"/>
    </source>
</evidence>
<dbReference type="PROSITE" id="PS50850">
    <property type="entry name" value="MFS"/>
    <property type="match status" value="1"/>
</dbReference>
<dbReference type="EMBL" id="KI894029">
    <property type="protein sequence ID" value="OBR86805.1"/>
    <property type="molecule type" value="Genomic_DNA"/>
</dbReference>
<dbReference type="SUPFAM" id="SSF103473">
    <property type="entry name" value="MFS general substrate transporter"/>
    <property type="match status" value="1"/>
</dbReference>
<dbReference type="EMBL" id="CP144532">
    <property type="protein sequence ID" value="WWC60239.1"/>
    <property type="molecule type" value="Genomic_DNA"/>
</dbReference>
<dbReference type="RefSeq" id="XP_018264647.1">
    <property type="nucleotide sequence ID" value="XM_018406153.1"/>
</dbReference>
<feature type="transmembrane region" description="Helical" evidence="6">
    <location>
        <begin position="137"/>
        <end position="156"/>
    </location>
</feature>
<evidence type="ECO:0000259" key="7">
    <source>
        <dbReference type="PROSITE" id="PS50850"/>
    </source>
</evidence>
<keyword evidence="3 6" id="KW-0812">Transmembrane</keyword>
<evidence type="ECO:0000256" key="2">
    <source>
        <dbReference type="ARBA" id="ARBA00022448"/>
    </source>
</evidence>
<dbReference type="GO" id="GO:0022857">
    <property type="term" value="F:transmembrane transporter activity"/>
    <property type="evidence" value="ECO:0007669"/>
    <property type="project" value="InterPro"/>
</dbReference>
<feature type="transmembrane region" description="Helical" evidence="6">
    <location>
        <begin position="202"/>
        <end position="220"/>
    </location>
</feature>
<evidence type="ECO:0000256" key="3">
    <source>
        <dbReference type="ARBA" id="ARBA00022692"/>
    </source>
</evidence>
<keyword evidence="2" id="KW-0813">Transport</keyword>
<dbReference type="VEuPathDB" id="FungiDB:I303_02820"/>
<feature type="transmembrane region" description="Helical" evidence="6">
    <location>
        <begin position="268"/>
        <end position="289"/>
    </location>
</feature>
<feature type="transmembrane region" description="Helical" evidence="6">
    <location>
        <begin position="335"/>
        <end position="352"/>
    </location>
</feature>
<feature type="transmembrane region" description="Helical" evidence="6">
    <location>
        <begin position="358"/>
        <end position="379"/>
    </location>
</feature>
<feature type="transmembrane region" description="Helical" evidence="6">
    <location>
        <begin position="168"/>
        <end position="190"/>
    </location>
</feature>
<feature type="transmembrane region" description="Helical" evidence="6">
    <location>
        <begin position="301"/>
        <end position="323"/>
    </location>
</feature>
<accession>A0A1A6A9S8</accession>
<dbReference type="OrthoDB" id="2985014at2759"/>
<reference evidence="8" key="1">
    <citation type="submission" date="2013-07" db="EMBL/GenBank/DDBJ databases">
        <title>The Genome Sequence of Cryptococcus dejecticola CBS10117.</title>
        <authorList>
            <consortium name="The Broad Institute Genome Sequencing Platform"/>
            <person name="Cuomo C."/>
            <person name="Litvintseva A."/>
            <person name="Chen Y."/>
            <person name="Heitman J."/>
            <person name="Sun S."/>
            <person name="Springer D."/>
            <person name="Dromer F."/>
            <person name="Young S.K."/>
            <person name="Zeng Q."/>
            <person name="Gargeya S."/>
            <person name="Fitzgerald M."/>
            <person name="Abouelleil A."/>
            <person name="Alvarado L."/>
            <person name="Berlin A.M."/>
            <person name="Chapman S.B."/>
            <person name="Dewar J."/>
            <person name="Goldberg J."/>
            <person name="Griggs A."/>
            <person name="Gujja S."/>
            <person name="Hansen M."/>
            <person name="Howarth C."/>
            <person name="Imamovic A."/>
            <person name="Larimer J."/>
            <person name="McCowan C."/>
            <person name="Murphy C."/>
            <person name="Pearson M."/>
            <person name="Priest M."/>
            <person name="Roberts A."/>
            <person name="Saif S."/>
            <person name="Shea T."/>
            <person name="Sykes S."/>
            <person name="Wortman J."/>
            <person name="Nusbaum C."/>
            <person name="Birren B."/>
        </authorList>
    </citation>
    <scope>NUCLEOTIDE SEQUENCE [LARGE SCALE GENOMIC DNA]</scope>
    <source>
        <strain evidence="8">CBS 10117</strain>
    </source>
</reference>
<dbReference type="InterPro" id="IPR020846">
    <property type="entry name" value="MFS_dom"/>
</dbReference>
<evidence type="ECO:0000256" key="1">
    <source>
        <dbReference type="ARBA" id="ARBA00004141"/>
    </source>
</evidence>
<evidence type="ECO:0000256" key="6">
    <source>
        <dbReference type="SAM" id="Phobius"/>
    </source>
</evidence>
<reference evidence="9" key="2">
    <citation type="submission" date="2013-07" db="EMBL/GenBank/DDBJ databases">
        <authorList>
            <consortium name="The Broad Institute Genome Sequencing Platform"/>
            <person name="Cuomo C."/>
            <person name="Litvintseva A."/>
            <person name="Chen Y."/>
            <person name="Heitman J."/>
            <person name="Sun S."/>
            <person name="Springer D."/>
            <person name="Dromer F."/>
            <person name="Young S.K."/>
            <person name="Zeng Q."/>
            <person name="Gargeya S."/>
            <person name="Fitzgerald M."/>
            <person name="Abouelleil A."/>
            <person name="Alvarado L."/>
            <person name="Berlin A.M."/>
            <person name="Chapman S.B."/>
            <person name="Dewar J."/>
            <person name="Goldberg J."/>
            <person name="Griggs A."/>
            <person name="Gujja S."/>
            <person name="Hansen M."/>
            <person name="Howarth C."/>
            <person name="Imamovic A."/>
            <person name="Larimer J."/>
            <person name="McCowan C."/>
            <person name="Murphy C."/>
            <person name="Pearson M."/>
            <person name="Priest M."/>
            <person name="Roberts A."/>
            <person name="Saif S."/>
            <person name="Shea T."/>
            <person name="Sykes S."/>
            <person name="Wortman J."/>
            <person name="Nusbaum C."/>
            <person name="Birren B."/>
        </authorList>
    </citation>
    <scope>NUCLEOTIDE SEQUENCE</scope>
    <source>
        <strain evidence="9">CBS 10117</strain>
    </source>
</reference>
<evidence type="ECO:0000256" key="5">
    <source>
        <dbReference type="ARBA" id="ARBA00023136"/>
    </source>
</evidence>
<sequence>MDTDHQGHTREVSSLDERFEKKLVRKIDRRIMPLICLAYLLNYIDRTNLGNARTLNNDAKDGSTMNEMLNIAGSRYTLVVAIFFAPYILFEFPSNFLLKMMGPRVMLARIMLLWGIVTMCTAACTTFGGLVACRICLAIAEAGFFPGVVMYLCFWYKPEERGSRIAVFLGFVSVSGAIGGLIATACSYLNHKANLRGWQWLYILEGIPAILFAIVLFFLLPDFPETAKFLSEDEKEVASSRLGPYAPKMSDKHFLWSEIWATIRALDFWLFAFTYYFINHCLNAFSYFAPSLIAGFGFKGAAAQALIIPPNCFGFIVIVANSWWSDRRGRRPEHILGALLIIAIGFILLATVKTSVGGRYVGILLIACTNSAVAPLLALRTSTVSGASATAVASAGIAAFANISGITAPFIYDSRTAPHYIPALWVSVGFIAGAAVCVAILWYRLGAGAGYTPRVVENQPVEAARDVEAEDFSDGRKDKDIEMTQVTVGQV</sequence>
<dbReference type="Pfam" id="PF07690">
    <property type="entry name" value="MFS_1"/>
    <property type="match status" value="1"/>
</dbReference>
<reference evidence="9" key="3">
    <citation type="submission" date="2024-02" db="EMBL/GenBank/DDBJ databases">
        <title>Comparative genomics of Cryptococcus and Kwoniella reveals pathogenesis evolution and contrasting modes of karyotype evolution via chromosome fusion or intercentromeric recombination.</title>
        <authorList>
            <person name="Coelho M.A."/>
            <person name="David-Palma M."/>
            <person name="Shea T."/>
            <person name="Bowers K."/>
            <person name="McGinley-Smith S."/>
            <person name="Mohammad A.W."/>
            <person name="Gnirke A."/>
            <person name="Yurkov A.M."/>
            <person name="Nowrousian M."/>
            <person name="Sun S."/>
            <person name="Cuomo C.A."/>
            <person name="Heitman J."/>
        </authorList>
    </citation>
    <scope>NUCLEOTIDE SEQUENCE</scope>
    <source>
        <strain evidence="9">CBS 10117</strain>
    </source>
</reference>
<gene>
    <name evidence="8" type="ORF">I303_02820</name>
    <name evidence="9" type="ORF">I303_102805</name>
</gene>
<dbReference type="InterPro" id="IPR036259">
    <property type="entry name" value="MFS_trans_sf"/>
</dbReference>
<evidence type="ECO:0000256" key="4">
    <source>
        <dbReference type="ARBA" id="ARBA00022989"/>
    </source>
</evidence>
<organism evidence="8">
    <name type="scientific">Kwoniella dejecticola CBS 10117</name>
    <dbReference type="NCBI Taxonomy" id="1296121"/>
    <lineage>
        <taxon>Eukaryota</taxon>
        <taxon>Fungi</taxon>
        <taxon>Dikarya</taxon>
        <taxon>Basidiomycota</taxon>
        <taxon>Agaricomycotina</taxon>
        <taxon>Tremellomycetes</taxon>
        <taxon>Tremellales</taxon>
        <taxon>Cryptococcaceae</taxon>
        <taxon>Kwoniella</taxon>
    </lineage>
</organism>
<dbReference type="AlphaFoldDB" id="A0A1A6A9S8"/>
<feature type="transmembrane region" description="Helical" evidence="6">
    <location>
        <begin position="110"/>
        <end position="131"/>
    </location>
</feature>
<proteinExistence type="predicted"/>
<keyword evidence="10" id="KW-1185">Reference proteome</keyword>
<dbReference type="Gene3D" id="1.20.1250.20">
    <property type="entry name" value="MFS general substrate transporter like domains"/>
    <property type="match status" value="2"/>
</dbReference>